<dbReference type="InterPro" id="IPR019546">
    <property type="entry name" value="TAT_signal_bac_arc"/>
</dbReference>
<feature type="signal peptide" evidence="2">
    <location>
        <begin position="1"/>
        <end position="25"/>
    </location>
</feature>
<dbReference type="EMBL" id="JAEQNE010000007">
    <property type="protein sequence ID" value="MBL0394251.1"/>
    <property type="molecule type" value="Genomic_DNA"/>
</dbReference>
<feature type="chain" id="PRO_5036943721" evidence="2">
    <location>
        <begin position="26"/>
        <end position="69"/>
    </location>
</feature>
<proteinExistence type="predicted"/>
<feature type="region of interest" description="Disordered" evidence="1">
    <location>
        <begin position="31"/>
        <end position="54"/>
    </location>
</feature>
<reference evidence="3 4" key="1">
    <citation type="journal article" date="2017" name="Int. J. Syst. Evol. Microbiol.">
        <title>Ramlibacter monticola sp. nov., isolated from forest soil.</title>
        <authorList>
            <person name="Chaudhary D.K."/>
            <person name="Kim J."/>
        </authorList>
    </citation>
    <scope>NUCLEOTIDE SEQUENCE [LARGE SCALE GENOMIC DNA]</scope>
    <source>
        <strain evidence="3 4">KACC 19175</strain>
    </source>
</reference>
<sequence length="69" mass="7248">MSDSQAKPSRRGFMLGAAVAGAATAAVVTLPKSPAPETTVSEETPPKPENGGGYRVTEHVKRYYKSTLV</sequence>
<keyword evidence="2" id="KW-0732">Signal</keyword>
<dbReference type="InterPro" id="IPR014177">
    <property type="entry name" value="Formate_DH_TAT-contain"/>
</dbReference>
<gene>
    <name evidence="3" type="ORF">JJ685_24135</name>
</gene>
<protein>
    <submittedName>
        <fullName evidence="3">Twin-arginine translocation signal domain-containing protein</fullName>
    </submittedName>
</protein>
<dbReference type="PIRSF" id="PIRSF036704">
    <property type="entry name" value="UCP036704"/>
    <property type="match status" value="1"/>
</dbReference>
<dbReference type="NCBIfam" id="TIGR01409">
    <property type="entry name" value="TAT_signal_seq"/>
    <property type="match status" value="1"/>
</dbReference>
<dbReference type="RefSeq" id="WP_201676907.1">
    <property type="nucleotide sequence ID" value="NZ_JAEQNE010000007.1"/>
</dbReference>
<dbReference type="PROSITE" id="PS51318">
    <property type="entry name" value="TAT"/>
    <property type="match status" value="1"/>
</dbReference>
<accession>A0A936Z530</accession>
<evidence type="ECO:0000313" key="4">
    <source>
        <dbReference type="Proteomes" id="UP000599109"/>
    </source>
</evidence>
<evidence type="ECO:0000256" key="2">
    <source>
        <dbReference type="SAM" id="SignalP"/>
    </source>
</evidence>
<dbReference type="AlphaFoldDB" id="A0A936Z530"/>
<dbReference type="InterPro" id="IPR006311">
    <property type="entry name" value="TAT_signal"/>
</dbReference>
<dbReference type="Proteomes" id="UP000599109">
    <property type="component" value="Unassembled WGS sequence"/>
</dbReference>
<evidence type="ECO:0000256" key="1">
    <source>
        <dbReference type="SAM" id="MobiDB-lite"/>
    </source>
</evidence>
<evidence type="ECO:0000313" key="3">
    <source>
        <dbReference type="EMBL" id="MBL0394251.1"/>
    </source>
</evidence>
<organism evidence="3 4">
    <name type="scientific">Ramlibacter monticola</name>
    <dbReference type="NCBI Taxonomy" id="1926872"/>
    <lineage>
        <taxon>Bacteria</taxon>
        <taxon>Pseudomonadati</taxon>
        <taxon>Pseudomonadota</taxon>
        <taxon>Betaproteobacteria</taxon>
        <taxon>Burkholderiales</taxon>
        <taxon>Comamonadaceae</taxon>
        <taxon>Ramlibacter</taxon>
    </lineage>
</organism>
<name>A0A936Z530_9BURK</name>
<comment type="caution">
    <text evidence="3">The sequence shown here is derived from an EMBL/GenBank/DDBJ whole genome shotgun (WGS) entry which is preliminary data.</text>
</comment>
<keyword evidence="4" id="KW-1185">Reference proteome</keyword>